<sequence length="50" mass="5805">MSILAWVTQILQVDSSLRRHEALRLDVHSCDIVIWCGVNVVEEIVLRDWS</sequence>
<comment type="caution">
    <text evidence="1">The sequence shown here is derived from an EMBL/GenBank/DDBJ whole genome shotgun (WGS) entry which is preliminary data.</text>
</comment>
<keyword evidence="2" id="KW-1185">Reference proteome</keyword>
<proteinExistence type="predicted"/>
<dbReference type="EMBL" id="AACS02000004">
    <property type="protein sequence ID" value="EAU85646.2"/>
    <property type="molecule type" value="Genomic_DNA"/>
</dbReference>
<gene>
    <name evidence="1" type="ORF">CC1G_10918</name>
</gene>
<dbReference type="HOGENOM" id="CLU_3124961_0_0_1"/>
<organism evidence="1 2">
    <name type="scientific">Coprinopsis cinerea (strain Okayama-7 / 130 / ATCC MYA-4618 / FGSC 9003)</name>
    <name type="common">Inky cap fungus</name>
    <name type="synonym">Hormographiella aspergillata</name>
    <dbReference type="NCBI Taxonomy" id="240176"/>
    <lineage>
        <taxon>Eukaryota</taxon>
        <taxon>Fungi</taxon>
        <taxon>Dikarya</taxon>
        <taxon>Basidiomycota</taxon>
        <taxon>Agaricomycotina</taxon>
        <taxon>Agaricomycetes</taxon>
        <taxon>Agaricomycetidae</taxon>
        <taxon>Agaricales</taxon>
        <taxon>Agaricineae</taxon>
        <taxon>Psathyrellaceae</taxon>
        <taxon>Coprinopsis</taxon>
    </lineage>
</organism>
<dbReference type="RefSeq" id="XP_001836137.2">
    <property type="nucleotide sequence ID" value="XM_001836085.2"/>
</dbReference>
<reference evidence="1 2" key="1">
    <citation type="journal article" date="2010" name="Proc. Natl. Acad. Sci. U.S.A.">
        <title>Insights into evolution of multicellular fungi from the assembled chromosomes of the mushroom Coprinopsis cinerea (Coprinus cinereus).</title>
        <authorList>
            <person name="Stajich J.E."/>
            <person name="Wilke S.K."/>
            <person name="Ahren D."/>
            <person name="Au C.H."/>
            <person name="Birren B.W."/>
            <person name="Borodovsky M."/>
            <person name="Burns C."/>
            <person name="Canback B."/>
            <person name="Casselton L.A."/>
            <person name="Cheng C.K."/>
            <person name="Deng J."/>
            <person name="Dietrich F.S."/>
            <person name="Fargo D.C."/>
            <person name="Farman M.L."/>
            <person name="Gathman A.C."/>
            <person name="Goldberg J."/>
            <person name="Guigo R."/>
            <person name="Hoegger P.J."/>
            <person name="Hooker J.B."/>
            <person name="Huggins A."/>
            <person name="James T.Y."/>
            <person name="Kamada T."/>
            <person name="Kilaru S."/>
            <person name="Kodira C."/>
            <person name="Kues U."/>
            <person name="Kupfer D."/>
            <person name="Kwan H.S."/>
            <person name="Lomsadze A."/>
            <person name="Li W."/>
            <person name="Lilly W.W."/>
            <person name="Ma L.J."/>
            <person name="Mackey A.J."/>
            <person name="Manning G."/>
            <person name="Martin F."/>
            <person name="Muraguchi H."/>
            <person name="Natvig D.O."/>
            <person name="Palmerini H."/>
            <person name="Ramesh M.A."/>
            <person name="Rehmeyer C.J."/>
            <person name="Roe B.A."/>
            <person name="Shenoy N."/>
            <person name="Stanke M."/>
            <person name="Ter-Hovhannisyan V."/>
            <person name="Tunlid A."/>
            <person name="Velagapudi R."/>
            <person name="Vision T.J."/>
            <person name="Zeng Q."/>
            <person name="Zolan M.E."/>
            <person name="Pukkila P.J."/>
        </authorList>
    </citation>
    <scope>NUCLEOTIDE SEQUENCE [LARGE SCALE GENOMIC DNA]</scope>
    <source>
        <strain evidence="2">Okayama-7 / 130 / ATCC MYA-4618 / FGSC 9003</strain>
    </source>
</reference>
<protein>
    <submittedName>
        <fullName evidence="1">Uncharacterized protein</fullName>
    </submittedName>
</protein>
<dbReference type="KEGG" id="cci:CC1G_10918"/>
<evidence type="ECO:0000313" key="1">
    <source>
        <dbReference type="EMBL" id="EAU85646.2"/>
    </source>
</evidence>
<dbReference type="VEuPathDB" id="FungiDB:CC1G_10918"/>
<evidence type="ECO:0000313" key="2">
    <source>
        <dbReference type="Proteomes" id="UP000001861"/>
    </source>
</evidence>
<dbReference type="GeneID" id="6012683"/>
<name>A8NT19_COPC7</name>
<dbReference type="InParanoid" id="A8NT19"/>
<dbReference type="AlphaFoldDB" id="A8NT19"/>
<dbReference type="Proteomes" id="UP000001861">
    <property type="component" value="Unassembled WGS sequence"/>
</dbReference>
<accession>A8NT19</accession>